<keyword evidence="12" id="KW-1185">Reference proteome</keyword>
<dbReference type="Proteomes" id="UP000184339">
    <property type="component" value="Unassembled WGS sequence"/>
</dbReference>
<comment type="pathway">
    <text evidence="2 8">Cofactor biosynthesis; biotin biosynthesis.</text>
</comment>
<keyword evidence="5 8" id="KW-0093">Biotin biosynthesis</keyword>
<dbReference type="AlphaFoldDB" id="A0A1M7MN78"/>
<feature type="binding site" evidence="8">
    <location>
        <position position="139"/>
    </location>
    <ligand>
        <name>substrate</name>
    </ligand>
</feature>
<feature type="binding site" evidence="8">
    <location>
        <position position="213"/>
    </location>
    <ligand>
        <name>pyridoxal 5'-phosphate</name>
        <dbReference type="ChEBI" id="CHEBI:597326"/>
    </ligand>
</feature>
<dbReference type="UniPathway" id="UPA00078"/>
<feature type="binding site" evidence="8">
    <location>
        <position position="360"/>
    </location>
    <ligand>
        <name>substrate</name>
    </ligand>
</feature>
<feature type="binding site" evidence="8">
    <location>
        <position position="241"/>
    </location>
    <ligand>
        <name>pyridoxal 5'-phosphate</name>
        <dbReference type="ChEBI" id="CHEBI:597326"/>
    </ligand>
</feature>
<evidence type="ECO:0000256" key="1">
    <source>
        <dbReference type="ARBA" id="ARBA00001933"/>
    </source>
</evidence>
<name>A0A1M7MN78_9BURK</name>
<dbReference type="PANTHER" id="PTHR13693:SF100">
    <property type="entry name" value="8-AMINO-7-OXONONANOATE SYNTHASE"/>
    <property type="match status" value="1"/>
</dbReference>
<dbReference type="InterPro" id="IPR050087">
    <property type="entry name" value="AON_synthase_class-II"/>
</dbReference>
<comment type="cofactor">
    <cofactor evidence="1 8 9">
        <name>pyridoxal 5'-phosphate</name>
        <dbReference type="ChEBI" id="CHEBI:597326"/>
    </cofactor>
</comment>
<evidence type="ECO:0000256" key="5">
    <source>
        <dbReference type="ARBA" id="ARBA00022756"/>
    </source>
</evidence>
<comment type="catalytic activity">
    <reaction evidence="7 8">
        <text>6-carboxyhexanoyl-[ACP] + L-alanine + H(+) = (8S)-8-amino-7-oxononanoate + holo-[ACP] + CO2</text>
        <dbReference type="Rhea" id="RHEA:42288"/>
        <dbReference type="Rhea" id="RHEA-COMP:9685"/>
        <dbReference type="Rhea" id="RHEA-COMP:9955"/>
        <dbReference type="ChEBI" id="CHEBI:15378"/>
        <dbReference type="ChEBI" id="CHEBI:16526"/>
        <dbReference type="ChEBI" id="CHEBI:57972"/>
        <dbReference type="ChEBI" id="CHEBI:64479"/>
        <dbReference type="ChEBI" id="CHEBI:78846"/>
        <dbReference type="ChEBI" id="CHEBI:149468"/>
        <dbReference type="EC" id="2.3.1.47"/>
    </reaction>
</comment>
<keyword evidence="6 8" id="KW-0663">Pyridoxal phosphate</keyword>
<dbReference type="InterPro" id="IPR015422">
    <property type="entry name" value="PyrdxlP-dep_Trfase_small"/>
</dbReference>
<sequence>MELLKQLQQQLHTLEDHQLIRKRRTVDTPCGPRLNVGGRELLAFCTNDYLGLANHRKIKLALQEGAAIYGVGSGAAPLISGHSRAHAMLEERLAQFVGAHLEQPRALSFCTGYMANLAVITGLTAGDKDAEIFSEQLNHASLIDGVRLSRVKAYVYPHADLQALEELLKASKAATKVVVTDSVFSMDGNLAPLPQLLALCEQYNAWLVVDDAHGFGTLGENGHGALEHFNLRSPYLVYMGTLGKAAGVSGAFVAAHETVIETLIHKARPYIFTTAKPPALAHALLTSLDLLEGEEGRTRRAHLKVLVAQLDDGLRLERWQRLPSQTAIQPILIGDNGVTMRAGAALYEQGFWVGAIRPPTVAAGTSRLRVTLSAAHSGMEVAKLITAINALERDFK</sequence>
<evidence type="ECO:0000313" key="12">
    <source>
        <dbReference type="Proteomes" id="UP000184339"/>
    </source>
</evidence>
<reference evidence="12" key="1">
    <citation type="submission" date="2016-11" db="EMBL/GenBank/DDBJ databases">
        <authorList>
            <person name="Varghese N."/>
            <person name="Submissions S."/>
        </authorList>
    </citation>
    <scope>NUCLEOTIDE SEQUENCE [LARGE SCALE GENOMIC DNA]</scope>
    <source>
        <strain evidence="12">Sac-22</strain>
    </source>
</reference>
<organism evidence="11 12">
    <name type="scientific">Duganella sacchari</name>
    <dbReference type="NCBI Taxonomy" id="551987"/>
    <lineage>
        <taxon>Bacteria</taxon>
        <taxon>Pseudomonadati</taxon>
        <taxon>Pseudomonadota</taxon>
        <taxon>Betaproteobacteria</taxon>
        <taxon>Burkholderiales</taxon>
        <taxon>Oxalobacteraceae</taxon>
        <taxon>Telluria group</taxon>
        <taxon>Duganella</taxon>
    </lineage>
</organism>
<dbReference type="GO" id="GO:0030170">
    <property type="term" value="F:pyridoxal phosphate binding"/>
    <property type="evidence" value="ECO:0007669"/>
    <property type="project" value="UniProtKB-UniRule"/>
</dbReference>
<dbReference type="GO" id="GO:0009102">
    <property type="term" value="P:biotin biosynthetic process"/>
    <property type="evidence" value="ECO:0007669"/>
    <property type="project" value="UniProtKB-UniRule"/>
</dbReference>
<accession>A0A1M7MN78</accession>
<dbReference type="EMBL" id="FRCX01000003">
    <property type="protein sequence ID" value="SHM92448.1"/>
    <property type="molecule type" value="Genomic_DNA"/>
</dbReference>
<comment type="function">
    <text evidence="8">Catalyzes the decarboxylative condensation of pimeloyl-[acyl-carrier protein] and L-alanine to produce 8-amino-7-oxononanoate (AON), [acyl-carrier protein], and carbon dioxide.</text>
</comment>
<dbReference type="EC" id="2.3.1.47" evidence="8"/>
<feature type="modified residue" description="N6-(pyridoxal phosphate)lysine" evidence="8 9">
    <location>
        <position position="244"/>
    </location>
</feature>
<evidence type="ECO:0000256" key="8">
    <source>
        <dbReference type="HAMAP-Rule" id="MF_01693"/>
    </source>
</evidence>
<dbReference type="PANTHER" id="PTHR13693">
    <property type="entry name" value="CLASS II AMINOTRANSFERASE/8-AMINO-7-OXONONANOATE SYNTHASE"/>
    <property type="match status" value="1"/>
</dbReference>
<dbReference type="Pfam" id="PF00155">
    <property type="entry name" value="Aminotran_1_2"/>
    <property type="match status" value="1"/>
</dbReference>
<evidence type="ECO:0000256" key="4">
    <source>
        <dbReference type="ARBA" id="ARBA00022679"/>
    </source>
</evidence>
<dbReference type="RefSeq" id="WP_072783173.1">
    <property type="nucleotide sequence ID" value="NZ_FRCX01000003.1"/>
</dbReference>
<dbReference type="InterPro" id="IPR022834">
    <property type="entry name" value="AONS_Proteobacteria"/>
</dbReference>
<comment type="subunit">
    <text evidence="3 8">Homodimer.</text>
</comment>
<keyword evidence="4 8" id="KW-0808">Transferase</keyword>
<dbReference type="InterPro" id="IPR004723">
    <property type="entry name" value="AONS_Archaea/Proteobacteria"/>
</dbReference>
<dbReference type="InterPro" id="IPR015421">
    <property type="entry name" value="PyrdxlP-dep_Trfase_major"/>
</dbReference>
<evidence type="ECO:0000256" key="2">
    <source>
        <dbReference type="ARBA" id="ARBA00004746"/>
    </source>
</evidence>
<dbReference type="InterPro" id="IPR015424">
    <property type="entry name" value="PyrdxlP-dep_Trfase"/>
</dbReference>
<proteinExistence type="inferred from homology"/>
<dbReference type="InterPro" id="IPR004839">
    <property type="entry name" value="Aminotransferase_I/II_large"/>
</dbReference>
<dbReference type="OrthoDB" id="9807157at2"/>
<feature type="binding site" evidence="8">
    <location>
        <position position="185"/>
    </location>
    <ligand>
        <name>pyridoxal 5'-phosphate</name>
        <dbReference type="ChEBI" id="CHEBI:597326"/>
    </ligand>
</feature>
<dbReference type="Gene3D" id="3.40.640.10">
    <property type="entry name" value="Type I PLP-dependent aspartate aminotransferase-like (Major domain)"/>
    <property type="match status" value="1"/>
</dbReference>
<feature type="domain" description="Aminotransferase class I/classII large" evidence="10">
    <location>
        <begin position="40"/>
        <end position="388"/>
    </location>
</feature>
<dbReference type="HAMAP" id="MF_01693">
    <property type="entry name" value="BioF_aminotrans_2"/>
    <property type="match status" value="1"/>
</dbReference>
<dbReference type="STRING" id="551987.SAMN05192549_103249"/>
<evidence type="ECO:0000256" key="7">
    <source>
        <dbReference type="ARBA" id="ARBA00047715"/>
    </source>
</evidence>
<evidence type="ECO:0000256" key="6">
    <source>
        <dbReference type="ARBA" id="ARBA00022898"/>
    </source>
</evidence>
<protein>
    <recommendedName>
        <fullName evidence="8">8-amino-7-oxononanoate synthase</fullName>
        <shortName evidence="8">AONS</shortName>
        <ecNumber evidence="8">2.3.1.47</ecNumber>
    </recommendedName>
    <alternativeName>
        <fullName evidence="8">7-keto-8-amino-pelargonic acid synthase</fullName>
        <shortName evidence="8">7-KAP synthase</shortName>
        <shortName evidence="8">KAPA synthase</shortName>
    </alternativeName>
    <alternativeName>
        <fullName evidence="8">8-amino-7-ketopelargonate synthase</fullName>
    </alternativeName>
</protein>
<dbReference type="GO" id="GO:0008710">
    <property type="term" value="F:8-amino-7-oxononanoate synthase activity"/>
    <property type="evidence" value="ECO:0007669"/>
    <property type="project" value="UniProtKB-UniRule"/>
</dbReference>
<evidence type="ECO:0000256" key="9">
    <source>
        <dbReference type="PIRSR" id="PIRSR604723-51"/>
    </source>
</evidence>
<dbReference type="Gene3D" id="3.90.1150.10">
    <property type="entry name" value="Aspartate Aminotransferase, domain 1"/>
    <property type="match status" value="1"/>
</dbReference>
<evidence type="ECO:0000256" key="3">
    <source>
        <dbReference type="ARBA" id="ARBA00011738"/>
    </source>
</evidence>
<evidence type="ECO:0000313" key="11">
    <source>
        <dbReference type="EMBL" id="SHM92448.1"/>
    </source>
</evidence>
<feature type="binding site" evidence="8">
    <location>
        <position position="21"/>
    </location>
    <ligand>
        <name>substrate</name>
    </ligand>
</feature>
<feature type="binding site" evidence="8">
    <location>
        <begin position="112"/>
        <end position="113"/>
    </location>
    <ligand>
        <name>pyridoxal 5'-phosphate</name>
        <dbReference type="ChEBI" id="CHEBI:597326"/>
    </ligand>
</feature>
<dbReference type="NCBIfam" id="TIGR00858">
    <property type="entry name" value="bioF"/>
    <property type="match status" value="1"/>
</dbReference>
<comment type="similarity">
    <text evidence="8">Belongs to the class-II pyridoxal-phosphate-dependent aminotransferase family. BioF subfamily.</text>
</comment>
<dbReference type="SUPFAM" id="SSF53383">
    <property type="entry name" value="PLP-dependent transferases"/>
    <property type="match status" value="1"/>
</dbReference>
<gene>
    <name evidence="8" type="primary">bioF</name>
    <name evidence="11" type="ORF">SAMN05192549_103249</name>
</gene>
<evidence type="ECO:0000259" key="10">
    <source>
        <dbReference type="Pfam" id="PF00155"/>
    </source>
</evidence>